<comment type="caution">
    <text evidence="1">The sequence shown here is derived from an EMBL/GenBank/DDBJ whole genome shotgun (WGS) entry which is preliminary data.</text>
</comment>
<reference evidence="1 2" key="1">
    <citation type="submission" date="2024-04" db="EMBL/GenBank/DDBJ databases">
        <title>genome sequences of Mucor flavus KT1a and Helicostylum pulchrum KT1b strains isolated from the surface of a dry-aged beef.</title>
        <authorList>
            <person name="Toyotome T."/>
            <person name="Hosono M."/>
            <person name="Torimaru M."/>
            <person name="Fukuda K."/>
            <person name="Mikami N."/>
        </authorList>
    </citation>
    <scope>NUCLEOTIDE SEQUENCE [LARGE SCALE GENOMIC DNA]</scope>
    <source>
        <strain evidence="1 2">KT1a</strain>
    </source>
</reference>
<organism evidence="1 2">
    <name type="scientific">Mucor flavus</name>
    <dbReference type="NCBI Taxonomy" id="439312"/>
    <lineage>
        <taxon>Eukaryota</taxon>
        <taxon>Fungi</taxon>
        <taxon>Fungi incertae sedis</taxon>
        <taxon>Mucoromycota</taxon>
        <taxon>Mucoromycotina</taxon>
        <taxon>Mucoromycetes</taxon>
        <taxon>Mucorales</taxon>
        <taxon>Mucorineae</taxon>
        <taxon>Mucoraceae</taxon>
        <taxon>Mucor</taxon>
    </lineage>
</organism>
<dbReference type="Proteomes" id="UP001473302">
    <property type="component" value="Unassembled WGS sequence"/>
</dbReference>
<name>A0ABP9Z5A2_9FUNG</name>
<proteinExistence type="predicted"/>
<accession>A0ABP9Z5A2</accession>
<evidence type="ECO:0000313" key="2">
    <source>
        <dbReference type="Proteomes" id="UP001473302"/>
    </source>
</evidence>
<dbReference type="EMBL" id="BAABUK010000020">
    <property type="protein sequence ID" value="GAA5814290.1"/>
    <property type="molecule type" value="Genomic_DNA"/>
</dbReference>
<protein>
    <submittedName>
        <fullName evidence="1">Uncharacterized protein</fullName>
    </submittedName>
</protein>
<sequence length="211" mass="24671">MNLRSLRSKLQEVLASSDETKIKEGTRLLQNWKYVRKTLLPKTESLTITNSNINNITFNLNDASSSAQINQDKRPLEVADNSRSSDYNTWNTLEKPKKKRKYMCTYLNGFYCDSNFGINSEWIVDDTSVTDIFRAFRQKSIEGVQMRRYLSNSHLLTAFLRNNKPNNRQQEEASLIIDTMKHYLMHCLVSKIDNAYHFSVDGHQLFKMRLD</sequence>
<keyword evidence="2" id="KW-1185">Reference proteome</keyword>
<evidence type="ECO:0000313" key="1">
    <source>
        <dbReference type="EMBL" id="GAA5814290.1"/>
    </source>
</evidence>
<gene>
    <name evidence="1" type="ORF">MFLAVUS_007784</name>
</gene>